<dbReference type="Proteomes" id="UP000246078">
    <property type="component" value="Unassembled WGS sequence"/>
</dbReference>
<dbReference type="GO" id="GO:0008270">
    <property type="term" value="F:zinc ion binding"/>
    <property type="evidence" value="ECO:0007669"/>
    <property type="project" value="UniProtKB-KW"/>
</dbReference>
<evidence type="ECO:0000256" key="3">
    <source>
        <dbReference type="ARBA" id="ARBA00022833"/>
    </source>
</evidence>
<proteinExistence type="predicted"/>
<evidence type="ECO:0000313" key="8">
    <source>
        <dbReference type="EMBL" id="PWV04435.1"/>
    </source>
</evidence>
<protein>
    <recommendedName>
        <fullName evidence="7">RING-type domain-containing protein</fullName>
    </recommendedName>
</protein>
<feature type="transmembrane region" description="Helical" evidence="6">
    <location>
        <begin position="178"/>
        <end position="199"/>
    </location>
</feature>
<comment type="caution">
    <text evidence="8">The sequence shown here is derived from an EMBL/GenBank/DDBJ whole genome shotgun (WGS) entry which is preliminary data.</text>
</comment>
<feature type="compositionally biased region" description="Basic and acidic residues" evidence="5">
    <location>
        <begin position="152"/>
        <end position="161"/>
    </location>
</feature>
<gene>
    <name evidence="8" type="ORF">C3747_152g65</name>
</gene>
<keyword evidence="6" id="KW-1133">Transmembrane helix</keyword>
<evidence type="ECO:0000256" key="4">
    <source>
        <dbReference type="PROSITE-ProRule" id="PRU00175"/>
    </source>
</evidence>
<sequence length="263" mass="29333">MGFHAFLELESTCKRCFYIFESPRTLWPCGHTFCQQCLPFMFTEQGELICEECGSLCEVGYTPNLALELVASYQVMQHTDYDDDDDDDGDGEIGCVVQRRSIEEVLTAMLKDLMSTQTTIADAPRKTAGKRHPTRWSSLCNLFLAEGTGKSGRREGGRRSEGPPVSPRCKCGGQTCNIPSELPCIFCLFGGIFWLLFFFRHVDLHADVAPFFFFWPSCILLVVVSVVVLFHSSFLFSSLACTRCLSVWAGALQVGDEVQGHCA</sequence>
<dbReference type="VEuPathDB" id="TriTrypDB:C3747_152g65"/>
<dbReference type="EMBL" id="PRFC01000152">
    <property type="protein sequence ID" value="PWV04435.1"/>
    <property type="molecule type" value="Genomic_DNA"/>
</dbReference>
<dbReference type="InterPro" id="IPR027370">
    <property type="entry name" value="Znf-RING_euk"/>
</dbReference>
<keyword evidence="6" id="KW-0472">Membrane</keyword>
<dbReference type="InterPro" id="IPR017907">
    <property type="entry name" value="Znf_RING_CS"/>
</dbReference>
<feature type="domain" description="RING-type" evidence="7">
    <location>
        <begin position="13"/>
        <end position="53"/>
    </location>
</feature>
<organism evidence="8 9">
    <name type="scientific">Trypanosoma cruzi</name>
    <dbReference type="NCBI Taxonomy" id="5693"/>
    <lineage>
        <taxon>Eukaryota</taxon>
        <taxon>Discoba</taxon>
        <taxon>Euglenozoa</taxon>
        <taxon>Kinetoplastea</taxon>
        <taxon>Metakinetoplastina</taxon>
        <taxon>Trypanosomatida</taxon>
        <taxon>Trypanosomatidae</taxon>
        <taxon>Trypanosoma</taxon>
        <taxon>Schizotrypanum</taxon>
    </lineage>
</organism>
<keyword evidence="6" id="KW-0812">Transmembrane</keyword>
<dbReference type="AlphaFoldDB" id="A0A2V2W7Z1"/>
<dbReference type="Pfam" id="PF13445">
    <property type="entry name" value="zf-RING_UBOX"/>
    <property type="match status" value="1"/>
</dbReference>
<feature type="transmembrane region" description="Helical" evidence="6">
    <location>
        <begin position="211"/>
        <end position="236"/>
    </location>
</feature>
<dbReference type="VEuPathDB" id="TriTrypDB:TcBrA4_0070530"/>
<dbReference type="SUPFAM" id="SSF57850">
    <property type="entry name" value="RING/U-box"/>
    <property type="match status" value="1"/>
</dbReference>
<dbReference type="PROSITE" id="PS00518">
    <property type="entry name" value="ZF_RING_1"/>
    <property type="match status" value="1"/>
</dbReference>
<dbReference type="Gene3D" id="3.30.40.10">
    <property type="entry name" value="Zinc/RING finger domain, C3HC4 (zinc finger)"/>
    <property type="match status" value="1"/>
</dbReference>
<keyword evidence="2 4" id="KW-0863">Zinc-finger</keyword>
<feature type="region of interest" description="Disordered" evidence="5">
    <location>
        <begin position="147"/>
        <end position="166"/>
    </location>
</feature>
<keyword evidence="1" id="KW-0479">Metal-binding</keyword>
<name>A0A2V2W7Z1_TRYCR</name>
<keyword evidence="3" id="KW-0862">Zinc</keyword>
<evidence type="ECO:0000259" key="7">
    <source>
        <dbReference type="PROSITE" id="PS50089"/>
    </source>
</evidence>
<evidence type="ECO:0000313" key="9">
    <source>
        <dbReference type="Proteomes" id="UP000246078"/>
    </source>
</evidence>
<evidence type="ECO:0000256" key="6">
    <source>
        <dbReference type="SAM" id="Phobius"/>
    </source>
</evidence>
<reference evidence="8 9" key="1">
    <citation type="journal article" date="2018" name="Microb. Genom.">
        <title>Expanding an expanded genome: long-read sequencing of Trypanosoma cruzi.</title>
        <authorList>
            <person name="Berna L."/>
            <person name="Rodriguez M."/>
            <person name="Chiribao M.L."/>
            <person name="Parodi-Talice A."/>
            <person name="Pita S."/>
            <person name="Rijo G."/>
            <person name="Alvarez-Valin F."/>
            <person name="Robello C."/>
        </authorList>
    </citation>
    <scope>NUCLEOTIDE SEQUENCE [LARGE SCALE GENOMIC DNA]</scope>
    <source>
        <strain evidence="8 9">TCC</strain>
    </source>
</reference>
<dbReference type="PROSITE" id="PS50089">
    <property type="entry name" value="ZF_RING_2"/>
    <property type="match status" value="1"/>
</dbReference>
<evidence type="ECO:0000256" key="1">
    <source>
        <dbReference type="ARBA" id="ARBA00022723"/>
    </source>
</evidence>
<evidence type="ECO:0000256" key="2">
    <source>
        <dbReference type="ARBA" id="ARBA00022771"/>
    </source>
</evidence>
<dbReference type="InterPro" id="IPR013083">
    <property type="entry name" value="Znf_RING/FYVE/PHD"/>
</dbReference>
<evidence type="ECO:0000256" key="5">
    <source>
        <dbReference type="SAM" id="MobiDB-lite"/>
    </source>
</evidence>
<dbReference type="InterPro" id="IPR001841">
    <property type="entry name" value="Znf_RING"/>
</dbReference>
<accession>A0A2V2W7Z1</accession>